<evidence type="ECO:0000256" key="4">
    <source>
        <dbReference type="ARBA" id="ARBA00022840"/>
    </source>
</evidence>
<gene>
    <name evidence="6" type="ORF">K6753_01245</name>
</gene>
<protein>
    <submittedName>
        <fullName evidence="6">ABC transporter ATP-binding protein</fullName>
    </submittedName>
</protein>
<keyword evidence="4 6" id="KW-0067">ATP-binding</keyword>
<dbReference type="InterPro" id="IPR027417">
    <property type="entry name" value="P-loop_NTPase"/>
</dbReference>
<dbReference type="Gene3D" id="3.40.50.300">
    <property type="entry name" value="P-loop containing nucleotide triphosphate hydrolases"/>
    <property type="match status" value="1"/>
</dbReference>
<evidence type="ECO:0000259" key="5">
    <source>
        <dbReference type="PROSITE" id="PS50893"/>
    </source>
</evidence>
<keyword evidence="2" id="KW-0813">Transport</keyword>
<dbReference type="PANTHER" id="PTHR24220:SF689">
    <property type="entry name" value="LIPOPROTEIN-RELEASING SYSTEM ATP-BINDING PROTEIN LOLD"/>
    <property type="match status" value="1"/>
</dbReference>
<dbReference type="PROSITE" id="PS50893">
    <property type="entry name" value="ABC_TRANSPORTER_2"/>
    <property type="match status" value="1"/>
</dbReference>
<dbReference type="InterPro" id="IPR003593">
    <property type="entry name" value="AAA+_ATPase"/>
</dbReference>
<evidence type="ECO:0000256" key="3">
    <source>
        <dbReference type="ARBA" id="ARBA00022741"/>
    </source>
</evidence>
<evidence type="ECO:0000256" key="1">
    <source>
        <dbReference type="ARBA" id="ARBA00005417"/>
    </source>
</evidence>
<dbReference type="EMBL" id="JAINZW010000001">
    <property type="protein sequence ID" value="MBZ4038159.1"/>
    <property type="molecule type" value="Genomic_DNA"/>
</dbReference>
<dbReference type="SUPFAM" id="SSF52540">
    <property type="entry name" value="P-loop containing nucleoside triphosphate hydrolases"/>
    <property type="match status" value="1"/>
</dbReference>
<evidence type="ECO:0000313" key="6">
    <source>
        <dbReference type="EMBL" id="MBZ4038159.1"/>
    </source>
</evidence>
<dbReference type="Pfam" id="PF00005">
    <property type="entry name" value="ABC_tran"/>
    <property type="match status" value="1"/>
</dbReference>
<keyword evidence="7" id="KW-1185">Reference proteome</keyword>
<dbReference type="PROSITE" id="PS00211">
    <property type="entry name" value="ABC_TRANSPORTER_1"/>
    <property type="match status" value="1"/>
</dbReference>
<dbReference type="InterPro" id="IPR003439">
    <property type="entry name" value="ABC_transporter-like_ATP-bd"/>
</dbReference>
<organism evidence="6 7">
    <name type="scientific">Novilysobacter selenitireducens</name>
    <dbReference type="NCBI Taxonomy" id="2872639"/>
    <lineage>
        <taxon>Bacteria</taxon>
        <taxon>Pseudomonadati</taxon>
        <taxon>Pseudomonadota</taxon>
        <taxon>Gammaproteobacteria</taxon>
        <taxon>Lysobacterales</taxon>
        <taxon>Lysobacteraceae</taxon>
        <taxon>Novilysobacter</taxon>
    </lineage>
</organism>
<accession>A0ABS7T2R3</accession>
<dbReference type="Proteomes" id="UP001430954">
    <property type="component" value="Unassembled WGS sequence"/>
</dbReference>
<reference evidence="6 7" key="1">
    <citation type="submission" date="2021-09" db="EMBL/GenBank/DDBJ databases">
        <title>Lysobacter sp. 13A isolated from the river sediment.</title>
        <authorList>
            <person name="Liu H."/>
            <person name="Li S."/>
            <person name="Mao S."/>
        </authorList>
    </citation>
    <scope>NUCLEOTIDE SEQUENCE [LARGE SCALE GENOMIC DNA]</scope>
    <source>
        <strain evidence="6 7">13A</strain>
    </source>
</reference>
<comment type="similarity">
    <text evidence="1">Belongs to the ABC transporter superfamily.</text>
</comment>
<dbReference type="SMART" id="SM00382">
    <property type="entry name" value="AAA"/>
    <property type="match status" value="1"/>
</dbReference>
<dbReference type="GO" id="GO:0005524">
    <property type="term" value="F:ATP binding"/>
    <property type="evidence" value="ECO:0007669"/>
    <property type="project" value="UniProtKB-KW"/>
</dbReference>
<keyword evidence="3" id="KW-0547">Nucleotide-binding</keyword>
<proteinExistence type="inferred from homology"/>
<dbReference type="PANTHER" id="PTHR24220">
    <property type="entry name" value="IMPORT ATP-BINDING PROTEIN"/>
    <property type="match status" value="1"/>
</dbReference>
<evidence type="ECO:0000313" key="7">
    <source>
        <dbReference type="Proteomes" id="UP001430954"/>
    </source>
</evidence>
<dbReference type="InterPro" id="IPR017871">
    <property type="entry name" value="ABC_transporter-like_CS"/>
</dbReference>
<feature type="domain" description="ABC transporter" evidence="5">
    <location>
        <begin position="11"/>
        <end position="241"/>
    </location>
</feature>
<dbReference type="InterPro" id="IPR017911">
    <property type="entry name" value="MacB-like_ATP-bd"/>
</dbReference>
<dbReference type="RefSeq" id="WP_223674366.1">
    <property type="nucleotide sequence ID" value="NZ_JAINZW010000001.1"/>
</dbReference>
<name>A0ABS7T2R3_9GAMM</name>
<dbReference type="CDD" id="cd03255">
    <property type="entry name" value="ABC_MJ0796_LolCDE_FtsE"/>
    <property type="match status" value="1"/>
</dbReference>
<sequence length="241" mass="26230">MSEHDARQEVLRLQGLRKSYNVGRPTETEVLHGLDLRLQRSDFVALVGASGSGKSTLLNVIGLLDRPTAGELYLLGEATRDMDDARRTALRGTAIGFVFQFHHLIQAFTALENVLMPLMVASGKPTSAQLDRGRQLLAQVGLEGLEQRKPDQLSGGQQQRVAVARSLVTRPALLLADEPTGNLDSTSAAEVFELFRRFNREFGCAVLLVTHDARLSAQCDRTVTLVDGRIESDSASQPAPA</sequence>
<dbReference type="InterPro" id="IPR015854">
    <property type="entry name" value="ABC_transpr_LolD-like"/>
</dbReference>
<evidence type="ECO:0000256" key="2">
    <source>
        <dbReference type="ARBA" id="ARBA00022448"/>
    </source>
</evidence>
<comment type="caution">
    <text evidence="6">The sequence shown here is derived from an EMBL/GenBank/DDBJ whole genome shotgun (WGS) entry which is preliminary data.</text>
</comment>